<dbReference type="AlphaFoldDB" id="A0A1F6SWX0"/>
<dbReference type="Pfam" id="PF07277">
    <property type="entry name" value="SapC"/>
    <property type="match status" value="1"/>
</dbReference>
<feature type="region of interest" description="Disordered" evidence="1">
    <location>
        <begin position="239"/>
        <end position="277"/>
    </location>
</feature>
<organism evidence="2 3">
    <name type="scientific">Candidatus Muproteobacteria bacterium RBG_16_64_10</name>
    <dbReference type="NCBI Taxonomy" id="1817757"/>
    <lineage>
        <taxon>Bacteria</taxon>
        <taxon>Pseudomonadati</taxon>
        <taxon>Pseudomonadota</taxon>
        <taxon>Candidatus Muproteobacteria</taxon>
    </lineage>
</organism>
<gene>
    <name evidence="2" type="ORF">A2V91_04920</name>
</gene>
<comment type="caution">
    <text evidence="2">The sequence shown here is derived from an EMBL/GenBank/DDBJ whole genome shotgun (WGS) entry which is preliminary data.</text>
</comment>
<dbReference type="InterPro" id="IPR010836">
    <property type="entry name" value="SapC"/>
</dbReference>
<reference evidence="2 3" key="1">
    <citation type="journal article" date="2016" name="Nat. Commun.">
        <title>Thousands of microbial genomes shed light on interconnected biogeochemical processes in an aquifer system.</title>
        <authorList>
            <person name="Anantharaman K."/>
            <person name="Brown C.T."/>
            <person name="Hug L.A."/>
            <person name="Sharon I."/>
            <person name="Castelle C.J."/>
            <person name="Probst A.J."/>
            <person name="Thomas B.C."/>
            <person name="Singh A."/>
            <person name="Wilkins M.J."/>
            <person name="Karaoz U."/>
            <person name="Brodie E.L."/>
            <person name="Williams K.H."/>
            <person name="Hubbard S.S."/>
            <person name="Banfield J.F."/>
        </authorList>
    </citation>
    <scope>NUCLEOTIDE SEQUENCE [LARGE SCALE GENOMIC DNA]</scope>
</reference>
<dbReference type="Proteomes" id="UP000179334">
    <property type="component" value="Unassembled WGS sequence"/>
</dbReference>
<evidence type="ECO:0008006" key="4">
    <source>
        <dbReference type="Google" id="ProtNLM"/>
    </source>
</evidence>
<evidence type="ECO:0000313" key="3">
    <source>
        <dbReference type="Proteomes" id="UP000179334"/>
    </source>
</evidence>
<sequence length="277" mass="30625">MSTLLFYDNPIALNSKTHLNLRIKPTEDGLKFSRKTNSVLLAGTEFPEACKHFPIVFAKAAGNLVLPMALLGFRDLENLFVGASGRWEGEYVPAYVRRYPFVLARTGDGKKFTVCIDETYPGFGADEGQPLFNASGEPTDYLKSVLAFLQDYQAQLERTDSFLKTLREFDLLMDVAANVNLPGGKRYSMAGLMMVDERKLKVLPDEKILRLFRSGELAWIHSHLISIGNFRRLLNKAAAPEPAATAPNTNPPAIAAPSGKTVPVRKNADQARPPAKK</sequence>
<accession>A0A1F6SWX0</accession>
<proteinExistence type="predicted"/>
<feature type="compositionally biased region" description="Low complexity" evidence="1">
    <location>
        <begin position="239"/>
        <end position="257"/>
    </location>
</feature>
<dbReference type="EMBL" id="MFSR01000091">
    <property type="protein sequence ID" value="OGI37437.1"/>
    <property type="molecule type" value="Genomic_DNA"/>
</dbReference>
<evidence type="ECO:0000313" key="2">
    <source>
        <dbReference type="EMBL" id="OGI37437.1"/>
    </source>
</evidence>
<name>A0A1F6SWX0_9PROT</name>
<protein>
    <recommendedName>
        <fullName evidence="4">Peptidase</fullName>
    </recommendedName>
</protein>
<evidence type="ECO:0000256" key="1">
    <source>
        <dbReference type="SAM" id="MobiDB-lite"/>
    </source>
</evidence>